<dbReference type="PANTHER" id="PTHR43081:SF1">
    <property type="entry name" value="ADENYLATE CYCLASE, TERMINAL-DIFFERENTIATION SPECIFIC"/>
    <property type="match status" value="1"/>
</dbReference>
<dbReference type="GO" id="GO:0006171">
    <property type="term" value="P:cAMP biosynthetic process"/>
    <property type="evidence" value="ECO:0007669"/>
    <property type="project" value="TreeGrafter"/>
</dbReference>
<gene>
    <name evidence="2" type="ORF">EV131_11298</name>
</gene>
<dbReference type="InterPro" id="IPR050697">
    <property type="entry name" value="Adenylyl/Guanylyl_Cyclase_3/4"/>
</dbReference>
<evidence type="ECO:0000259" key="1">
    <source>
        <dbReference type="PROSITE" id="PS50125"/>
    </source>
</evidence>
<evidence type="ECO:0000313" key="3">
    <source>
        <dbReference type="Proteomes" id="UP000295021"/>
    </source>
</evidence>
<dbReference type="GO" id="GO:0004016">
    <property type="term" value="F:adenylate cyclase activity"/>
    <property type="evidence" value="ECO:0007669"/>
    <property type="project" value="UniProtKB-ARBA"/>
</dbReference>
<sequence>MAIWNAPNDEPDHASRACRAAAAIRDAMHAIPPLAPQHDAVRVRIGINSGTALVGNIGSAERLSYTAIGDTVNLASRLVGVAKDKGVEIVLSGETWERADRRLDARSLGETVVRGKSQPVPIFTLDRKSSPI</sequence>
<dbReference type="InterPro" id="IPR029787">
    <property type="entry name" value="Nucleotide_cyclase"/>
</dbReference>
<dbReference type="Pfam" id="PF00211">
    <property type="entry name" value="Guanylate_cyc"/>
    <property type="match status" value="1"/>
</dbReference>
<comment type="caution">
    <text evidence="2">The sequence shown here is derived from an EMBL/GenBank/DDBJ whole genome shotgun (WGS) entry which is preliminary data.</text>
</comment>
<reference evidence="2 3" key="1">
    <citation type="submission" date="2019-03" db="EMBL/GenBank/DDBJ databases">
        <title>Genomic Encyclopedia of Type Strains, Phase IV (KMG-V): Genome sequencing to study the core and pangenomes of soil and plant-associated prokaryotes.</title>
        <authorList>
            <person name="Whitman W."/>
        </authorList>
    </citation>
    <scope>NUCLEOTIDE SEQUENCE [LARGE SCALE GENOMIC DNA]</scope>
    <source>
        <strain evidence="2 3">FB403</strain>
    </source>
</reference>
<name>A0AAX2QGK4_9HYPH</name>
<dbReference type="PROSITE" id="PS50125">
    <property type="entry name" value="GUANYLATE_CYCLASE_2"/>
    <property type="match status" value="1"/>
</dbReference>
<dbReference type="CDD" id="cd07302">
    <property type="entry name" value="CHD"/>
    <property type="match status" value="1"/>
</dbReference>
<evidence type="ECO:0000313" key="2">
    <source>
        <dbReference type="EMBL" id="TCU19782.1"/>
    </source>
</evidence>
<proteinExistence type="predicted"/>
<dbReference type="SUPFAM" id="SSF55073">
    <property type="entry name" value="Nucleotide cyclase"/>
    <property type="match status" value="1"/>
</dbReference>
<dbReference type="EMBL" id="SMBI01000012">
    <property type="protein sequence ID" value="TCU19782.1"/>
    <property type="molecule type" value="Genomic_DNA"/>
</dbReference>
<dbReference type="InterPro" id="IPR001054">
    <property type="entry name" value="A/G_cyclase"/>
</dbReference>
<dbReference type="Proteomes" id="UP000295021">
    <property type="component" value="Unassembled WGS sequence"/>
</dbReference>
<dbReference type="PANTHER" id="PTHR43081">
    <property type="entry name" value="ADENYLATE CYCLASE, TERMINAL-DIFFERENTIATION SPECIFIC-RELATED"/>
    <property type="match status" value="1"/>
</dbReference>
<feature type="domain" description="Guanylate cyclase" evidence="1">
    <location>
        <begin position="1"/>
        <end position="79"/>
    </location>
</feature>
<protein>
    <submittedName>
        <fullName evidence="2">Adenylate/guanylate cyclase family protein</fullName>
    </submittedName>
</protein>
<dbReference type="AlphaFoldDB" id="A0AAX2QGK4"/>
<organism evidence="2 3">
    <name type="scientific">Rhizobium laguerreae</name>
    <dbReference type="NCBI Taxonomy" id="1076926"/>
    <lineage>
        <taxon>Bacteria</taxon>
        <taxon>Pseudomonadati</taxon>
        <taxon>Pseudomonadota</taxon>
        <taxon>Alphaproteobacteria</taxon>
        <taxon>Hyphomicrobiales</taxon>
        <taxon>Rhizobiaceae</taxon>
        <taxon>Rhizobium/Agrobacterium group</taxon>
        <taxon>Rhizobium</taxon>
    </lineage>
</organism>
<accession>A0AAX2QGK4</accession>
<dbReference type="Gene3D" id="3.30.70.1230">
    <property type="entry name" value="Nucleotide cyclase"/>
    <property type="match status" value="1"/>
</dbReference>
<dbReference type="GO" id="GO:0035556">
    <property type="term" value="P:intracellular signal transduction"/>
    <property type="evidence" value="ECO:0007669"/>
    <property type="project" value="InterPro"/>
</dbReference>